<dbReference type="InterPro" id="IPR036259">
    <property type="entry name" value="MFS_trans_sf"/>
</dbReference>
<dbReference type="GO" id="GO:0005886">
    <property type="term" value="C:plasma membrane"/>
    <property type="evidence" value="ECO:0007669"/>
    <property type="project" value="TreeGrafter"/>
</dbReference>
<dbReference type="GO" id="GO:0000324">
    <property type="term" value="C:fungal-type vacuole"/>
    <property type="evidence" value="ECO:0007669"/>
    <property type="project" value="TreeGrafter"/>
</dbReference>
<dbReference type="AlphaFoldDB" id="A0AAV5RBB0"/>
<dbReference type="PANTHER" id="PTHR23502:SF34">
    <property type="entry name" value="PROTEIN HOL1"/>
    <property type="match status" value="1"/>
</dbReference>
<evidence type="ECO:0000256" key="4">
    <source>
        <dbReference type="ARBA" id="ARBA00023136"/>
    </source>
</evidence>
<dbReference type="Proteomes" id="UP001378960">
    <property type="component" value="Unassembled WGS sequence"/>
</dbReference>
<evidence type="ECO:0000313" key="6">
    <source>
        <dbReference type="EMBL" id="GMM48277.1"/>
    </source>
</evidence>
<proteinExistence type="predicted"/>
<comment type="subcellular location">
    <subcellularLocation>
        <location evidence="1">Membrane</location>
        <topology evidence="1">Multi-pass membrane protein</topology>
    </subcellularLocation>
</comment>
<sequence length="612" mass="68180">MTLQFLRSPMSNSSNNDFLSPRASLMNKVSSFHDNDKYVNKYHPDYVPGTANILLEKIDGKIEDSTMKTTASGIILHPQPTESPNDPLNWSVMTKTYQFAILIFITAFTAATSNDAGSVQDSMNEIYDISYDSMNTGAGVLFASIGLCTYFLGPSASLYGRKLTYFICIILGLVGAAWFGAAKSTTDTIWSQLFVGASEGCAEACVQLSISDMFYAHQLSWALTLYILATSCGTYLGPLIAGFIVEYATFRWVGWCAVIISGGLLAFLVFTQYETYFDRSRYVPRETHLFDLAAIPEENENIQLNDSDNKVDALSVDEEKKVDNAELNSETSIDSFYILNNGADEKPKSYWKKIALITPATNLEGWGIKQYIERLIGMLRVFWFPPVVLSGILWGLQDAFLTFYLTTEDDQYYDPPFNLSDTGVALMNIPCLIGSVIGCLYAGILSDKFVLWMARRRNGIQEAEDYLYFLVGVFIACPIGLMVFAAGTDQLWGWRVTYVVGLSFLGFSFGCSGDIAMSYLMAAYPEMVIEGMIGVSLINNSIGCIFTFVCSLWLDAMGNTHTYAILTGIQVLACFAAVPFIIWGKPMRAWTKKYYLDFIERRDGVHRHGVHH</sequence>
<dbReference type="FunFam" id="1.20.1250.20:FF:000224">
    <property type="entry name" value="MFS transporter, putative"/>
    <property type="match status" value="1"/>
</dbReference>
<feature type="transmembrane region" description="Helical" evidence="5">
    <location>
        <begin position="498"/>
        <end position="520"/>
    </location>
</feature>
<gene>
    <name evidence="6" type="ORF">DAPK24_048750</name>
</gene>
<feature type="transmembrane region" description="Helical" evidence="5">
    <location>
        <begin position="532"/>
        <end position="554"/>
    </location>
</feature>
<evidence type="ECO:0000256" key="2">
    <source>
        <dbReference type="ARBA" id="ARBA00022692"/>
    </source>
</evidence>
<feature type="transmembrane region" description="Helical" evidence="5">
    <location>
        <begin position="560"/>
        <end position="583"/>
    </location>
</feature>
<evidence type="ECO:0000256" key="1">
    <source>
        <dbReference type="ARBA" id="ARBA00004141"/>
    </source>
</evidence>
<keyword evidence="3 5" id="KW-1133">Transmembrane helix</keyword>
<feature type="transmembrane region" description="Helical" evidence="5">
    <location>
        <begin position="164"/>
        <end position="182"/>
    </location>
</feature>
<evidence type="ECO:0000256" key="3">
    <source>
        <dbReference type="ARBA" id="ARBA00022989"/>
    </source>
</evidence>
<evidence type="ECO:0000256" key="5">
    <source>
        <dbReference type="SAM" id="Phobius"/>
    </source>
</evidence>
<dbReference type="GO" id="GO:0022857">
    <property type="term" value="F:transmembrane transporter activity"/>
    <property type="evidence" value="ECO:0007669"/>
    <property type="project" value="InterPro"/>
</dbReference>
<organism evidence="6 7">
    <name type="scientific">Pichia kluyveri</name>
    <name type="common">Yeast</name>
    <dbReference type="NCBI Taxonomy" id="36015"/>
    <lineage>
        <taxon>Eukaryota</taxon>
        <taxon>Fungi</taxon>
        <taxon>Dikarya</taxon>
        <taxon>Ascomycota</taxon>
        <taxon>Saccharomycotina</taxon>
        <taxon>Pichiomycetes</taxon>
        <taxon>Pichiales</taxon>
        <taxon>Pichiaceae</taxon>
        <taxon>Pichia</taxon>
    </lineage>
</organism>
<dbReference type="PANTHER" id="PTHR23502">
    <property type="entry name" value="MAJOR FACILITATOR SUPERFAMILY"/>
    <property type="match status" value="1"/>
</dbReference>
<keyword evidence="2 5" id="KW-0812">Transmembrane</keyword>
<feature type="transmembrane region" description="Helical" evidence="5">
    <location>
        <begin position="425"/>
        <end position="445"/>
    </location>
</feature>
<feature type="transmembrane region" description="Helical" evidence="5">
    <location>
        <begin position="133"/>
        <end position="152"/>
    </location>
</feature>
<reference evidence="6 7" key="1">
    <citation type="journal article" date="2023" name="Elife">
        <title>Identification of key yeast species and microbe-microbe interactions impacting larval growth of Drosophila in the wild.</title>
        <authorList>
            <person name="Mure A."/>
            <person name="Sugiura Y."/>
            <person name="Maeda R."/>
            <person name="Honda K."/>
            <person name="Sakurai N."/>
            <person name="Takahashi Y."/>
            <person name="Watada M."/>
            <person name="Katoh T."/>
            <person name="Gotoh A."/>
            <person name="Gotoh Y."/>
            <person name="Taniguchi I."/>
            <person name="Nakamura K."/>
            <person name="Hayashi T."/>
            <person name="Katayama T."/>
            <person name="Uemura T."/>
            <person name="Hattori Y."/>
        </authorList>
    </citation>
    <scope>NUCLEOTIDE SEQUENCE [LARGE SCALE GENOMIC DNA]</scope>
    <source>
        <strain evidence="6 7">PK-24</strain>
    </source>
</reference>
<feature type="transmembrane region" description="Helical" evidence="5">
    <location>
        <begin position="222"/>
        <end position="244"/>
    </location>
</feature>
<feature type="transmembrane region" description="Helical" evidence="5">
    <location>
        <begin position="250"/>
        <end position="271"/>
    </location>
</feature>
<dbReference type="Pfam" id="PF07690">
    <property type="entry name" value="MFS_1"/>
    <property type="match status" value="1"/>
</dbReference>
<feature type="transmembrane region" description="Helical" evidence="5">
    <location>
        <begin position="381"/>
        <end position="405"/>
    </location>
</feature>
<evidence type="ECO:0000313" key="7">
    <source>
        <dbReference type="Proteomes" id="UP001378960"/>
    </source>
</evidence>
<feature type="transmembrane region" description="Helical" evidence="5">
    <location>
        <begin position="466"/>
        <end position="486"/>
    </location>
</feature>
<dbReference type="SUPFAM" id="SSF103473">
    <property type="entry name" value="MFS general substrate transporter"/>
    <property type="match status" value="1"/>
</dbReference>
<keyword evidence="7" id="KW-1185">Reference proteome</keyword>
<comment type="caution">
    <text evidence="6">The sequence shown here is derived from an EMBL/GenBank/DDBJ whole genome shotgun (WGS) entry which is preliminary data.</text>
</comment>
<name>A0AAV5RBB0_PICKL</name>
<dbReference type="Gene3D" id="1.20.1250.20">
    <property type="entry name" value="MFS general substrate transporter like domains"/>
    <property type="match status" value="1"/>
</dbReference>
<dbReference type="InterPro" id="IPR011701">
    <property type="entry name" value="MFS"/>
</dbReference>
<dbReference type="EMBL" id="BTGB01000009">
    <property type="protein sequence ID" value="GMM48277.1"/>
    <property type="molecule type" value="Genomic_DNA"/>
</dbReference>
<keyword evidence="4 5" id="KW-0472">Membrane</keyword>
<protein>
    <submittedName>
        <fullName evidence="6">Hol1 protein</fullName>
    </submittedName>
</protein>
<accession>A0AAV5RBB0</accession>